<reference evidence="3" key="1">
    <citation type="journal article" date="2014" name="Proc. Natl. Acad. Sci. U.S.A.">
        <title>Extensive sampling of basidiomycete genomes demonstrates inadequacy of the white-rot/brown-rot paradigm for wood decay fungi.</title>
        <authorList>
            <person name="Riley R."/>
            <person name="Salamov A.A."/>
            <person name="Brown D.W."/>
            <person name="Nagy L.G."/>
            <person name="Floudas D."/>
            <person name="Held B.W."/>
            <person name="Levasseur A."/>
            <person name="Lombard V."/>
            <person name="Morin E."/>
            <person name="Otillar R."/>
            <person name="Lindquist E.A."/>
            <person name="Sun H."/>
            <person name="LaButti K.M."/>
            <person name="Schmutz J."/>
            <person name="Jabbour D."/>
            <person name="Luo H."/>
            <person name="Baker S.E."/>
            <person name="Pisabarro A.G."/>
            <person name="Walton J.D."/>
            <person name="Blanchette R.A."/>
            <person name="Henrissat B."/>
            <person name="Martin F."/>
            <person name="Cullen D."/>
            <person name="Hibbett D.S."/>
            <person name="Grigoriev I.V."/>
        </authorList>
    </citation>
    <scope>NUCLEOTIDE SEQUENCE [LARGE SCALE GENOMIC DNA]</scope>
    <source>
        <strain evidence="3">FD-172 SS1</strain>
    </source>
</reference>
<feature type="transmembrane region" description="Helical" evidence="1">
    <location>
        <begin position="24"/>
        <end position="47"/>
    </location>
</feature>
<evidence type="ECO:0000313" key="3">
    <source>
        <dbReference type="Proteomes" id="UP000027195"/>
    </source>
</evidence>
<dbReference type="AlphaFoldDB" id="A0A067MUN3"/>
<proteinExistence type="predicted"/>
<dbReference type="HOGENOM" id="CLU_2320021_0_0_1"/>
<name>A0A067MUN3_BOTB1</name>
<protein>
    <submittedName>
        <fullName evidence="2">Uncharacterized protein</fullName>
    </submittedName>
</protein>
<keyword evidence="3" id="KW-1185">Reference proteome</keyword>
<sequence length="99" mass="10850">MALISEPRVPSCMLYNVFAPMLAFLSQLPVFIFPFGSWAILFVSLLLRAFSVRIRDSVGNRHTCGPSSTDYLNDIPCLATRAPSAVTPPRLKSLPIPNG</sequence>
<accession>A0A067MUN3</accession>
<organism evidence="2 3">
    <name type="scientific">Botryobasidium botryosum (strain FD-172 SS1)</name>
    <dbReference type="NCBI Taxonomy" id="930990"/>
    <lineage>
        <taxon>Eukaryota</taxon>
        <taxon>Fungi</taxon>
        <taxon>Dikarya</taxon>
        <taxon>Basidiomycota</taxon>
        <taxon>Agaricomycotina</taxon>
        <taxon>Agaricomycetes</taxon>
        <taxon>Cantharellales</taxon>
        <taxon>Botryobasidiaceae</taxon>
        <taxon>Botryobasidium</taxon>
    </lineage>
</organism>
<evidence type="ECO:0000256" key="1">
    <source>
        <dbReference type="SAM" id="Phobius"/>
    </source>
</evidence>
<dbReference type="Proteomes" id="UP000027195">
    <property type="component" value="Unassembled WGS sequence"/>
</dbReference>
<keyword evidence="1" id="KW-1133">Transmembrane helix</keyword>
<evidence type="ECO:0000313" key="2">
    <source>
        <dbReference type="EMBL" id="KDQ19453.1"/>
    </source>
</evidence>
<keyword evidence="1" id="KW-0812">Transmembrane</keyword>
<gene>
    <name evidence="2" type="ORF">BOTBODRAFT_439643</name>
</gene>
<keyword evidence="1" id="KW-0472">Membrane</keyword>
<dbReference type="EMBL" id="KL198019">
    <property type="protein sequence ID" value="KDQ19453.1"/>
    <property type="molecule type" value="Genomic_DNA"/>
</dbReference>
<dbReference type="InParanoid" id="A0A067MUN3"/>